<reference evidence="1" key="2">
    <citation type="submission" date="2023-05" db="EMBL/GenBank/DDBJ databases">
        <authorList>
            <consortium name="Lawrence Berkeley National Laboratory"/>
            <person name="Steindorff A."/>
            <person name="Hensen N."/>
            <person name="Bonometti L."/>
            <person name="Westerberg I."/>
            <person name="Brannstrom I.O."/>
            <person name="Guillou S."/>
            <person name="Cros-Aarteil S."/>
            <person name="Calhoun S."/>
            <person name="Haridas S."/>
            <person name="Kuo A."/>
            <person name="Mondo S."/>
            <person name="Pangilinan J."/>
            <person name="Riley R."/>
            <person name="Labutti K."/>
            <person name="Andreopoulos B."/>
            <person name="Lipzen A."/>
            <person name="Chen C."/>
            <person name="Yanf M."/>
            <person name="Daum C."/>
            <person name="Ng V."/>
            <person name="Clum A."/>
            <person name="Ohm R."/>
            <person name="Martin F."/>
            <person name="Silar P."/>
            <person name="Natvig D."/>
            <person name="Lalanne C."/>
            <person name="Gautier V."/>
            <person name="Ament-Velasquez S.L."/>
            <person name="Kruys A."/>
            <person name="Hutchinson M.I."/>
            <person name="Powell A.J."/>
            <person name="Barry K."/>
            <person name="Miller A.N."/>
            <person name="Grigoriev I.V."/>
            <person name="Debuchy R."/>
            <person name="Gladieux P."/>
            <person name="Thoren M.H."/>
            <person name="Johannesson H."/>
        </authorList>
    </citation>
    <scope>NUCLEOTIDE SEQUENCE</scope>
    <source>
        <strain evidence="1">PSN309</strain>
    </source>
</reference>
<dbReference type="AlphaFoldDB" id="A0AAN6WZE1"/>
<accession>A0AAN6WZE1</accession>
<dbReference type="EMBL" id="MU864361">
    <property type="protein sequence ID" value="KAK4191134.1"/>
    <property type="molecule type" value="Genomic_DNA"/>
</dbReference>
<dbReference type="Proteomes" id="UP001302126">
    <property type="component" value="Unassembled WGS sequence"/>
</dbReference>
<protein>
    <submittedName>
        <fullName evidence="1">Uncharacterized protein</fullName>
    </submittedName>
</protein>
<organism evidence="1 2">
    <name type="scientific">Podospora australis</name>
    <dbReference type="NCBI Taxonomy" id="1536484"/>
    <lineage>
        <taxon>Eukaryota</taxon>
        <taxon>Fungi</taxon>
        <taxon>Dikarya</taxon>
        <taxon>Ascomycota</taxon>
        <taxon>Pezizomycotina</taxon>
        <taxon>Sordariomycetes</taxon>
        <taxon>Sordariomycetidae</taxon>
        <taxon>Sordariales</taxon>
        <taxon>Podosporaceae</taxon>
        <taxon>Podospora</taxon>
    </lineage>
</organism>
<gene>
    <name evidence="1" type="ORF">QBC35DRAFT_36305</name>
</gene>
<keyword evidence="2" id="KW-1185">Reference proteome</keyword>
<evidence type="ECO:0000313" key="2">
    <source>
        <dbReference type="Proteomes" id="UP001302126"/>
    </source>
</evidence>
<name>A0AAN6WZE1_9PEZI</name>
<proteinExistence type="predicted"/>
<evidence type="ECO:0000313" key="1">
    <source>
        <dbReference type="EMBL" id="KAK4191134.1"/>
    </source>
</evidence>
<sequence length="157" mass="17966">MSSTTIIRGFKVSVETFDAFLRANNIDETEGIPPFYEHHPDQDPMSKLLFSKIYQHDPSADRNKFRVLLPHIEGQGRTQTAYVAYAWAAVRAHREVRLQEDLPEEIPRGFEELRQEILGYGEEEGERVAGEGKLGIYLVVTFGIRGYYGEDMHSSEC</sequence>
<comment type="caution">
    <text evidence="1">The sequence shown here is derived from an EMBL/GenBank/DDBJ whole genome shotgun (WGS) entry which is preliminary data.</text>
</comment>
<reference evidence="1" key="1">
    <citation type="journal article" date="2023" name="Mol. Phylogenet. Evol.">
        <title>Genome-scale phylogeny and comparative genomics of the fungal order Sordariales.</title>
        <authorList>
            <person name="Hensen N."/>
            <person name="Bonometti L."/>
            <person name="Westerberg I."/>
            <person name="Brannstrom I.O."/>
            <person name="Guillou S."/>
            <person name="Cros-Aarteil S."/>
            <person name="Calhoun S."/>
            <person name="Haridas S."/>
            <person name="Kuo A."/>
            <person name="Mondo S."/>
            <person name="Pangilinan J."/>
            <person name="Riley R."/>
            <person name="LaButti K."/>
            <person name="Andreopoulos B."/>
            <person name="Lipzen A."/>
            <person name="Chen C."/>
            <person name="Yan M."/>
            <person name="Daum C."/>
            <person name="Ng V."/>
            <person name="Clum A."/>
            <person name="Steindorff A."/>
            <person name="Ohm R.A."/>
            <person name="Martin F."/>
            <person name="Silar P."/>
            <person name="Natvig D.O."/>
            <person name="Lalanne C."/>
            <person name="Gautier V."/>
            <person name="Ament-Velasquez S.L."/>
            <person name="Kruys A."/>
            <person name="Hutchinson M.I."/>
            <person name="Powell A.J."/>
            <person name="Barry K."/>
            <person name="Miller A.N."/>
            <person name="Grigoriev I.V."/>
            <person name="Debuchy R."/>
            <person name="Gladieux P."/>
            <person name="Hiltunen Thoren M."/>
            <person name="Johannesson H."/>
        </authorList>
    </citation>
    <scope>NUCLEOTIDE SEQUENCE</scope>
    <source>
        <strain evidence="1">PSN309</strain>
    </source>
</reference>